<reference evidence="10 11" key="1">
    <citation type="submission" date="2013-11" db="EMBL/GenBank/DDBJ databases">
        <title>Metagenomic analysis of a methanogenic consortium involved in long chain n-alkane degradation.</title>
        <authorList>
            <person name="Davidova I.A."/>
            <person name="Callaghan A.V."/>
            <person name="Wawrik B."/>
            <person name="Pruitt S."/>
            <person name="Marks C."/>
            <person name="Duncan K.E."/>
            <person name="Suflita J.M."/>
        </authorList>
    </citation>
    <scope>NUCLEOTIDE SEQUENCE [LARGE SCALE GENOMIC DNA]</scope>
    <source>
        <strain evidence="10 11">SPR</strain>
    </source>
</reference>
<dbReference type="Gene3D" id="3.10.430.100">
    <property type="entry name" value="Ribosomal protein L9, C-terminal domain"/>
    <property type="match status" value="1"/>
</dbReference>
<dbReference type="AlphaFoldDB" id="A0A0D2JZ80"/>
<comment type="caution">
    <text evidence="10">The sequence shown here is derived from an EMBL/GenBank/DDBJ whole genome shotgun (WGS) entry which is preliminary data.</text>
</comment>
<name>A0A0D2JZ80_9BACT</name>
<keyword evidence="4 7" id="KW-0689">Ribosomal protein</keyword>
<dbReference type="GO" id="GO:0003735">
    <property type="term" value="F:structural constituent of ribosome"/>
    <property type="evidence" value="ECO:0007669"/>
    <property type="project" value="InterPro"/>
</dbReference>
<dbReference type="GO" id="GO:0005840">
    <property type="term" value="C:ribosome"/>
    <property type="evidence" value="ECO:0007669"/>
    <property type="project" value="UniProtKB-KW"/>
</dbReference>
<dbReference type="InterPro" id="IPR009027">
    <property type="entry name" value="Ribosomal_bL9/RNase_H1_N"/>
</dbReference>
<dbReference type="OrthoDB" id="9788336at2"/>
<dbReference type="InterPro" id="IPR020069">
    <property type="entry name" value="Ribosomal_bL9_C"/>
</dbReference>
<dbReference type="SUPFAM" id="SSF55658">
    <property type="entry name" value="L9 N-domain-like"/>
    <property type="match status" value="1"/>
</dbReference>
<dbReference type="NCBIfam" id="TIGR00158">
    <property type="entry name" value="L9"/>
    <property type="match status" value="1"/>
</dbReference>
<dbReference type="Pfam" id="PF01281">
    <property type="entry name" value="Ribosomal_L9_N"/>
    <property type="match status" value="1"/>
</dbReference>
<evidence type="ECO:0000256" key="7">
    <source>
        <dbReference type="HAMAP-Rule" id="MF_00503"/>
    </source>
</evidence>
<dbReference type="InParanoid" id="A0A0D2JZ80"/>
<feature type="domain" description="Ribosomal protein L9" evidence="9">
    <location>
        <begin position="13"/>
        <end position="40"/>
    </location>
</feature>
<evidence type="ECO:0000256" key="1">
    <source>
        <dbReference type="ARBA" id="ARBA00010605"/>
    </source>
</evidence>
<dbReference type="SUPFAM" id="SSF55653">
    <property type="entry name" value="Ribosomal protein L9 C-domain"/>
    <property type="match status" value="1"/>
</dbReference>
<dbReference type="InterPro" id="IPR020070">
    <property type="entry name" value="Ribosomal_bL9_N"/>
</dbReference>
<proteinExistence type="inferred from homology"/>
<comment type="similarity">
    <text evidence="1 7">Belongs to the bacterial ribosomal protein bL9 family.</text>
</comment>
<feature type="compositionally biased region" description="Acidic residues" evidence="8">
    <location>
        <begin position="161"/>
        <end position="183"/>
    </location>
</feature>
<dbReference type="PANTHER" id="PTHR21368">
    <property type="entry name" value="50S RIBOSOMAL PROTEIN L9"/>
    <property type="match status" value="1"/>
</dbReference>
<dbReference type="GO" id="GO:1990904">
    <property type="term" value="C:ribonucleoprotein complex"/>
    <property type="evidence" value="ECO:0007669"/>
    <property type="project" value="UniProtKB-KW"/>
</dbReference>
<dbReference type="GO" id="GO:0006412">
    <property type="term" value="P:translation"/>
    <property type="evidence" value="ECO:0007669"/>
    <property type="project" value="UniProtKB-UniRule"/>
</dbReference>
<evidence type="ECO:0000256" key="3">
    <source>
        <dbReference type="ARBA" id="ARBA00022884"/>
    </source>
</evidence>
<protein>
    <recommendedName>
        <fullName evidence="6 7">Large ribosomal subunit protein bL9</fullName>
    </recommendedName>
</protein>
<evidence type="ECO:0000256" key="5">
    <source>
        <dbReference type="ARBA" id="ARBA00023274"/>
    </source>
</evidence>
<evidence type="ECO:0000259" key="9">
    <source>
        <dbReference type="PROSITE" id="PS00651"/>
    </source>
</evidence>
<evidence type="ECO:0000256" key="4">
    <source>
        <dbReference type="ARBA" id="ARBA00022980"/>
    </source>
</evidence>
<dbReference type="RefSeq" id="WP_044347494.1">
    <property type="nucleotide sequence ID" value="NZ_AZAC01000008.1"/>
</dbReference>
<gene>
    <name evidence="7" type="primary">rplI</name>
    <name evidence="10" type="ORF">X474_06835</name>
</gene>
<dbReference type="PATRIC" id="fig|1429043.3.peg.1450"/>
<evidence type="ECO:0000313" key="11">
    <source>
        <dbReference type="Proteomes" id="UP000032233"/>
    </source>
</evidence>
<evidence type="ECO:0000256" key="8">
    <source>
        <dbReference type="SAM" id="MobiDB-lite"/>
    </source>
</evidence>
<keyword evidence="5 7" id="KW-0687">Ribonucleoprotein</keyword>
<keyword evidence="2 7" id="KW-0699">rRNA-binding</keyword>
<dbReference type="EMBL" id="AZAC01000008">
    <property type="protein sequence ID" value="KIX14855.1"/>
    <property type="molecule type" value="Genomic_DNA"/>
</dbReference>
<comment type="function">
    <text evidence="7">Binds to the 23S rRNA.</text>
</comment>
<feature type="compositionally biased region" description="Basic and acidic residues" evidence="8">
    <location>
        <begin position="151"/>
        <end position="160"/>
    </location>
</feature>
<dbReference type="FunCoup" id="A0A0D2JZ80">
    <property type="interactions" value="715"/>
</dbReference>
<sequence length="183" mass="19770">MKVILTKEVLGLGDPGQVVTVKNGYGRNYLVPQGFALEANKKNVALVEAEKARIEARLAREAELVRGEAKKLAGLKINIKAKTGEAGKLYGSVTNMDLAKEMAAQGFEVDRRRILLTAPIKEVGEFTVQVKLHPQVIEAISVTVESENPPEEVKPAKEAPAEEAVEAAEEAEAPEAAEEVKED</sequence>
<dbReference type="PROSITE" id="PS00651">
    <property type="entry name" value="RIBOSOMAL_L9"/>
    <property type="match status" value="1"/>
</dbReference>
<dbReference type="HAMAP" id="MF_00503">
    <property type="entry name" value="Ribosomal_bL9"/>
    <property type="match status" value="1"/>
</dbReference>
<organism evidence="10 11">
    <name type="scientific">Dethiosulfatarculus sandiegensis</name>
    <dbReference type="NCBI Taxonomy" id="1429043"/>
    <lineage>
        <taxon>Bacteria</taxon>
        <taxon>Pseudomonadati</taxon>
        <taxon>Thermodesulfobacteriota</taxon>
        <taxon>Desulfarculia</taxon>
        <taxon>Desulfarculales</taxon>
        <taxon>Desulfarculaceae</taxon>
        <taxon>Dethiosulfatarculus</taxon>
    </lineage>
</organism>
<evidence type="ECO:0000313" key="10">
    <source>
        <dbReference type="EMBL" id="KIX14855.1"/>
    </source>
</evidence>
<evidence type="ECO:0000256" key="6">
    <source>
        <dbReference type="ARBA" id="ARBA00035292"/>
    </source>
</evidence>
<keyword evidence="3 7" id="KW-0694">RNA-binding</keyword>
<dbReference type="Proteomes" id="UP000032233">
    <property type="component" value="Unassembled WGS sequence"/>
</dbReference>
<dbReference type="Pfam" id="PF03948">
    <property type="entry name" value="Ribosomal_L9_C"/>
    <property type="match status" value="1"/>
</dbReference>
<dbReference type="InterPro" id="IPR000244">
    <property type="entry name" value="Ribosomal_bL9"/>
</dbReference>
<dbReference type="InterPro" id="IPR036935">
    <property type="entry name" value="Ribosomal_bL9_N_sf"/>
</dbReference>
<dbReference type="InterPro" id="IPR020594">
    <property type="entry name" value="Ribosomal_bL9_bac/chp"/>
</dbReference>
<evidence type="ECO:0000256" key="2">
    <source>
        <dbReference type="ARBA" id="ARBA00022730"/>
    </source>
</evidence>
<feature type="region of interest" description="Disordered" evidence="8">
    <location>
        <begin position="145"/>
        <end position="183"/>
    </location>
</feature>
<dbReference type="STRING" id="1429043.X474_06835"/>
<dbReference type="GO" id="GO:0019843">
    <property type="term" value="F:rRNA binding"/>
    <property type="evidence" value="ECO:0007669"/>
    <property type="project" value="UniProtKB-UniRule"/>
</dbReference>
<dbReference type="Gene3D" id="3.40.5.10">
    <property type="entry name" value="Ribosomal protein L9, N-terminal domain"/>
    <property type="match status" value="1"/>
</dbReference>
<dbReference type="InterPro" id="IPR036791">
    <property type="entry name" value="Ribosomal_bL9_C_sf"/>
</dbReference>
<keyword evidence="11" id="KW-1185">Reference proteome</keyword>
<accession>A0A0D2JZ80</accession>